<proteinExistence type="predicted"/>
<dbReference type="Proteomes" id="UP000464669">
    <property type="component" value="Segment"/>
</dbReference>
<evidence type="ECO:0000313" key="2">
    <source>
        <dbReference type="Proteomes" id="UP000464669"/>
    </source>
</evidence>
<keyword evidence="2" id="KW-1185">Reference proteome</keyword>
<reference evidence="1 2" key="1">
    <citation type="submission" date="2019-11" db="EMBL/GenBank/DDBJ databases">
        <authorList>
            <person name="Lewis R."/>
            <person name="Clooney A.G."/>
            <person name="Stockdale S.R."/>
            <person name="Buttimer C."/>
            <person name="Draper L.A."/>
            <person name="Ross R.P."/>
            <person name="Hill C."/>
        </authorList>
    </citation>
    <scope>NUCLEOTIDE SEQUENCE [LARGE SCALE GENOMIC DNA]</scope>
</reference>
<dbReference type="EMBL" id="MN642089">
    <property type="protein sequence ID" value="QGH71952.1"/>
    <property type="molecule type" value="Genomic_DNA"/>
</dbReference>
<evidence type="ECO:0000313" key="1">
    <source>
        <dbReference type="EMBL" id="QGH71952.1"/>
    </source>
</evidence>
<sequence length="279" mass="30436">MSQTTTSLDADFDYLDWCYDGMESLLNNSSRSYFQGMMGGESFYCLHLDANNYAGMEDKFSDGIKKAARTLYDNIINMLKRIREYFFGDGEKAADDAQANAESSISALMEMSGDTPIPEDSPARNPENYIKSLEGGVEFNELKEENGALSSALDKVKAAAMKVKDAKTVGQLRSVYTEIGKAATAGNRVVTETLRSTVSAAEQAARKLQNAKIPKEDDTSEVKAAIKAENSEVSAKAKEETKKARLVGGVRNKFVGALNSISRMSKGVKEKPVEPKFKG</sequence>
<organism evidence="1 2">
    <name type="scientific">Klebsiella phage N1M2</name>
    <dbReference type="NCBI Taxonomy" id="2664939"/>
    <lineage>
        <taxon>Viruses</taxon>
        <taxon>Duplodnaviria</taxon>
        <taxon>Heunggongvirae</taxon>
        <taxon>Uroviricota</taxon>
        <taxon>Caudoviricetes</taxon>
        <taxon>Chimalliviridae</taxon>
        <taxon>Nimduovirus</taxon>
        <taxon>Nimduovirus N1M2</taxon>
    </lineage>
</organism>
<name>A0A6B7ZF11_9CAUD</name>
<protein>
    <submittedName>
        <fullName evidence="1">Uncharacterized protein</fullName>
    </submittedName>
</protein>
<accession>A0A6B7ZF11</accession>
<gene>
    <name evidence="1" type="ORF">N1M2_89</name>
</gene>